<dbReference type="Proteomes" id="UP000193928">
    <property type="component" value="Unassembled WGS sequence"/>
</dbReference>
<proteinExistence type="predicted"/>
<gene>
    <name evidence="1" type="ORF">AWC08_04050</name>
</gene>
<dbReference type="EMBL" id="LQOY01000214">
    <property type="protein sequence ID" value="ORV72107.1"/>
    <property type="molecule type" value="Genomic_DNA"/>
</dbReference>
<evidence type="ECO:0000313" key="1">
    <source>
        <dbReference type="EMBL" id="ORV72107.1"/>
    </source>
</evidence>
<dbReference type="AlphaFoldDB" id="A0A1X1VST6"/>
<sequence>MTTTIDTPETAALGYLVRIAEAVPGATALHAVVRDLATALHVDGALSGLTTTGDARLAAASIAEAAVTADDPVGALRIRAAATRAGCWDCANPEGLALALDGAATVLDVM</sequence>
<accession>A0A1X1VST6</accession>
<evidence type="ECO:0008006" key="3">
    <source>
        <dbReference type="Google" id="ProtNLM"/>
    </source>
</evidence>
<evidence type="ECO:0000313" key="2">
    <source>
        <dbReference type="Proteomes" id="UP000193928"/>
    </source>
</evidence>
<keyword evidence="2" id="KW-1185">Reference proteome</keyword>
<dbReference type="RefSeq" id="WP_085088482.1">
    <property type="nucleotide sequence ID" value="NZ_JACKSU010000017.1"/>
</dbReference>
<protein>
    <recommendedName>
        <fullName evidence="3">Amino acid aminotransferase</fullName>
    </recommendedName>
</protein>
<comment type="caution">
    <text evidence="1">The sequence shown here is derived from an EMBL/GenBank/DDBJ whole genome shotgun (WGS) entry which is preliminary data.</text>
</comment>
<organism evidence="1 2">
    <name type="scientific">Mycobacterium gordonae</name>
    <dbReference type="NCBI Taxonomy" id="1778"/>
    <lineage>
        <taxon>Bacteria</taxon>
        <taxon>Bacillati</taxon>
        <taxon>Actinomycetota</taxon>
        <taxon>Actinomycetes</taxon>
        <taxon>Mycobacteriales</taxon>
        <taxon>Mycobacteriaceae</taxon>
        <taxon>Mycobacterium</taxon>
    </lineage>
</organism>
<reference evidence="1 2" key="1">
    <citation type="submission" date="2016-01" db="EMBL/GenBank/DDBJ databases">
        <title>The new phylogeny of the genus Mycobacterium.</title>
        <authorList>
            <person name="Tarcisio F."/>
            <person name="Conor M."/>
            <person name="Antonella G."/>
            <person name="Elisabetta G."/>
            <person name="Giulia F.S."/>
            <person name="Sara T."/>
            <person name="Anna F."/>
            <person name="Clotilde B."/>
            <person name="Roberto B."/>
            <person name="Veronica D.S."/>
            <person name="Fabio R."/>
            <person name="Monica P."/>
            <person name="Olivier J."/>
            <person name="Enrico T."/>
            <person name="Nicola S."/>
        </authorList>
    </citation>
    <scope>NUCLEOTIDE SEQUENCE [LARGE SCALE GENOMIC DNA]</scope>
    <source>
        <strain evidence="1 2">DSM 44160</strain>
    </source>
</reference>
<name>A0A1X1VST6_MYCGO</name>